<dbReference type="EMBL" id="QRDY01000013">
    <property type="protein sequence ID" value="RED56626.1"/>
    <property type="molecule type" value="Genomic_DNA"/>
</dbReference>
<comment type="caution">
    <text evidence="2">The sequence shown here is derived from an EMBL/GenBank/DDBJ whole genome shotgun (WGS) entry which is preliminary data.</text>
</comment>
<dbReference type="OrthoDB" id="5294870at2"/>
<dbReference type="RefSeq" id="WP_115994432.1">
    <property type="nucleotide sequence ID" value="NZ_QRDY01000013.1"/>
</dbReference>
<evidence type="ECO:0000313" key="3">
    <source>
        <dbReference type="Proteomes" id="UP000256869"/>
    </source>
</evidence>
<dbReference type="Pfam" id="PF07110">
    <property type="entry name" value="EthD"/>
    <property type="match status" value="1"/>
</dbReference>
<proteinExistence type="predicted"/>
<dbReference type="Proteomes" id="UP000256869">
    <property type="component" value="Unassembled WGS sequence"/>
</dbReference>
<dbReference type="Gene3D" id="3.30.70.100">
    <property type="match status" value="1"/>
</dbReference>
<dbReference type="InterPro" id="IPR011008">
    <property type="entry name" value="Dimeric_a/b-barrel"/>
</dbReference>
<dbReference type="NCBIfam" id="TIGR02118">
    <property type="entry name" value="EthD family reductase"/>
    <property type="match status" value="1"/>
</dbReference>
<dbReference type="GO" id="GO:0016491">
    <property type="term" value="F:oxidoreductase activity"/>
    <property type="evidence" value="ECO:0007669"/>
    <property type="project" value="InterPro"/>
</dbReference>
<sequence length="100" mass="11318">MSKIIIIHEKPKDIERFEKHYFDVHIPLAKKLPKLTGASVHRVVGAQHTDNEPYLVVEVEFKNGEDLQAAMASPEGQAVSEDVANFIPFMNRRPAILILE</sequence>
<keyword evidence="3" id="KW-1185">Reference proteome</keyword>
<dbReference type="SUPFAM" id="SSF54909">
    <property type="entry name" value="Dimeric alpha+beta barrel"/>
    <property type="match status" value="1"/>
</dbReference>
<dbReference type="PANTHER" id="PTHR40260:SF2">
    <property type="entry name" value="BLR8190 PROTEIN"/>
    <property type="match status" value="1"/>
</dbReference>
<evidence type="ECO:0000313" key="2">
    <source>
        <dbReference type="EMBL" id="RED56626.1"/>
    </source>
</evidence>
<dbReference type="InterPro" id="IPR009799">
    <property type="entry name" value="EthD_dom"/>
</dbReference>
<name>A0A3D9I618_9BACL</name>
<reference evidence="2 3" key="1">
    <citation type="submission" date="2018-07" db="EMBL/GenBank/DDBJ databases">
        <title>Genomic Encyclopedia of Type Strains, Phase III (KMG-III): the genomes of soil and plant-associated and newly described type strains.</title>
        <authorList>
            <person name="Whitman W."/>
        </authorList>
    </citation>
    <scope>NUCLEOTIDE SEQUENCE [LARGE SCALE GENOMIC DNA]</scope>
    <source>
        <strain evidence="2 3">CECT 8236</strain>
    </source>
</reference>
<protein>
    <submittedName>
        <fullName evidence="2">Uncharacterized protein (TIGR02118 family)</fullName>
    </submittedName>
</protein>
<dbReference type="PANTHER" id="PTHR40260">
    <property type="entry name" value="BLR8190 PROTEIN"/>
    <property type="match status" value="1"/>
</dbReference>
<gene>
    <name evidence="2" type="ORF">DFP95_11399</name>
</gene>
<dbReference type="AlphaFoldDB" id="A0A3D9I618"/>
<organism evidence="2 3">
    <name type="scientific">Cohnella lupini</name>
    <dbReference type="NCBI Taxonomy" id="1294267"/>
    <lineage>
        <taxon>Bacteria</taxon>
        <taxon>Bacillati</taxon>
        <taxon>Bacillota</taxon>
        <taxon>Bacilli</taxon>
        <taxon>Bacillales</taxon>
        <taxon>Paenibacillaceae</taxon>
        <taxon>Cohnella</taxon>
    </lineage>
</organism>
<feature type="domain" description="EthD" evidence="1">
    <location>
        <begin position="15"/>
        <end position="87"/>
    </location>
</feature>
<accession>A0A3D9I618</accession>
<evidence type="ECO:0000259" key="1">
    <source>
        <dbReference type="Pfam" id="PF07110"/>
    </source>
</evidence>